<reference evidence="1" key="1">
    <citation type="journal article" date="2022" name="Int. J. Mol. Sci.">
        <title>Draft Genome of Tanacetum Coccineum: Genomic Comparison of Closely Related Tanacetum-Family Plants.</title>
        <authorList>
            <person name="Yamashiro T."/>
            <person name="Shiraishi A."/>
            <person name="Nakayama K."/>
            <person name="Satake H."/>
        </authorList>
    </citation>
    <scope>NUCLEOTIDE SEQUENCE</scope>
</reference>
<evidence type="ECO:0000313" key="1">
    <source>
        <dbReference type="EMBL" id="GJU09622.1"/>
    </source>
</evidence>
<proteinExistence type="predicted"/>
<name>A0ABQ5JAP0_9ASTR</name>
<sequence>MPTPLTECTSFDSLRQSLSPVYYDFCPEMFSVNGSFYIGLLLQALLSIRSRLNECCDPLIFAFDIVSDMRYSVDITQLSLIRRASSAIIYVKEWCSIVCVTLSGQAGGDVCVIAVGELSGSLVLFMATSHMWYLRRSLAVYCVMSSAVKLMLEKLLIPRSARIWNVLSSSKM</sequence>
<protein>
    <submittedName>
        <fullName evidence="1">Uncharacterized protein</fullName>
    </submittedName>
</protein>
<keyword evidence="2" id="KW-1185">Reference proteome</keyword>
<evidence type="ECO:0000313" key="2">
    <source>
        <dbReference type="Proteomes" id="UP001151760"/>
    </source>
</evidence>
<dbReference type="EMBL" id="BQNB010021744">
    <property type="protein sequence ID" value="GJU09622.1"/>
    <property type="molecule type" value="Genomic_DNA"/>
</dbReference>
<comment type="caution">
    <text evidence="1">The sequence shown here is derived from an EMBL/GenBank/DDBJ whole genome shotgun (WGS) entry which is preliminary data.</text>
</comment>
<accession>A0ABQ5JAP0</accession>
<dbReference type="Proteomes" id="UP001151760">
    <property type="component" value="Unassembled WGS sequence"/>
</dbReference>
<gene>
    <name evidence="1" type="ORF">Tco_1132018</name>
</gene>
<reference evidence="1" key="2">
    <citation type="submission" date="2022-01" db="EMBL/GenBank/DDBJ databases">
        <authorList>
            <person name="Yamashiro T."/>
            <person name="Shiraishi A."/>
            <person name="Satake H."/>
            <person name="Nakayama K."/>
        </authorList>
    </citation>
    <scope>NUCLEOTIDE SEQUENCE</scope>
</reference>
<organism evidence="1 2">
    <name type="scientific">Tanacetum coccineum</name>
    <dbReference type="NCBI Taxonomy" id="301880"/>
    <lineage>
        <taxon>Eukaryota</taxon>
        <taxon>Viridiplantae</taxon>
        <taxon>Streptophyta</taxon>
        <taxon>Embryophyta</taxon>
        <taxon>Tracheophyta</taxon>
        <taxon>Spermatophyta</taxon>
        <taxon>Magnoliopsida</taxon>
        <taxon>eudicotyledons</taxon>
        <taxon>Gunneridae</taxon>
        <taxon>Pentapetalae</taxon>
        <taxon>asterids</taxon>
        <taxon>campanulids</taxon>
        <taxon>Asterales</taxon>
        <taxon>Asteraceae</taxon>
        <taxon>Asteroideae</taxon>
        <taxon>Anthemideae</taxon>
        <taxon>Anthemidinae</taxon>
        <taxon>Tanacetum</taxon>
    </lineage>
</organism>